<dbReference type="PROSITE" id="PS00061">
    <property type="entry name" value="ADH_SHORT"/>
    <property type="match status" value="1"/>
</dbReference>
<comment type="caution">
    <text evidence="4">The sequence shown here is derived from an EMBL/GenBank/DDBJ whole genome shotgun (WGS) entry which is preliminary data.</text>
</comment>
<dbReference type="Pfam" id="PF00106">
    <property type="entry name" value="adh_short"/>
    <property type="match status" value="1"/>
</dbReference>
<evidence type="ECO:0000256" key="1">
    <source>
        <dbReference type="ARBA" id="ARBA00006484"/>
    </source>
</evidence>
<sequence length="294" mass="31871">MSRPIALVTGGGSGIGLAVAEHLINFYGYRVAILDINGERGQAESSRMNSGSDSCLFLQADAAEYHQQAKAFQQAFEWGGNRLDFFHANAGIGDSDSVYKETNGLDETTGLPKPLDLRIVDVNLNAVLQGVHLARHFLEKNSTPGGRILITSSCLGLYPNHCLPLYTATKHALVGFVRATAPVYTGMNITINALAPNLIETNLMPADIRPLWDRGQLTPMNTAIKALDAIMTNKQLTGQTIELALDELVFSKAPPYSTANTKWMCEQHELWEQVSQPLLPKPAGQNVAKISNGA</sequence>
<reference evidence="4" key="1">
    <citation type="submission" date="2023-08" db="EMBL/GenBank/DDBJ databases">
        <title>Black Yeasts Isolated from many extreme environments.</title>
        <authorList>
            <person name="Coleine C."/>
            <person name="Stajich J.E."/>
            <person name="Selbmann L."/>
        </authorList>
    </citation>
    <scope>NUCLEOTIDE SEQUENCE</scope>
    <source>
        <strain evidence="4">CCFEE 5401</strain>
    </source>
</reference>
<dbReference type="GO" id="GO:0005737">
    <property type="term" value="C:cytoplasm"/>
    <property type="evidence" value="ECO:0007669"/>
    <property type="project" value="TreeGrafter"/>
</dbReference>
<evidence type="ECO:0000313" key="5">
    <source>
        <dbReference type="Proteomes" id="UP001310890"/>
    </source>
</evidence>
<dbReference type="PANTHER" id="PTHR44229">
    <property type="entry name" value="15-HYDROXYPROSTAGLANDIN DEHYDROGENASE [NAD(+)]"/>
    <property type="match status" value="1"/>
</dbReference>
<accession>A0AAN7TJ27</accession>
<gene>
    <name evidence="4" type="ORF">LTR62_000085</name>
</gene>
<dbReference type="Gene3D" id="3.40.50.720">
    <property type="entry name" value="NAD(P)-binding Rossmann-like Domain"/>
    <property type="match status" value="1"/>
</dbReference>
<evidence type="ECO:0000256" key="2">
    <source>
        <dbReference type="ARBA" id="ARBA00022857"/>
    </source>
</evidence>
<keyword evidence="2" id="KW-0521">NADP</keyword>
<dbReference type="AlphaFoldDB" id="A0AAN7TJ27"/>
<evidence type="ECO:0000256" key="3">
    <source>
        <dbReference type="ARBA" id="ARBA00023002"/>
    </source>
</evidence>
<dbReference type="EMBL" id="JAVRRL010000001">
    <property type="protein sequence ID" value="KAK5118875.1"/>
    <property type="molecule type" value="Genomic_DNA"/>
</dbReference>
<proteinExistence type="inferred from homology"/>
<dbReference type="InterPro" id="IPR002347">
    <property type="entry name" value="SDR_fam"/>
</dbReference>
<name>A0AAN7TJ27_9PEZI</name>
<dbReference type="InterPro" id="IPR036291">
    <property type="entry name" value="NAD(P)-bd_dom_sf"/>
</dbReference>
<comment type="similarity">
    <text evidence="1">Belongs to the short-chain dehydrogenases/reductases (SDR) family.</text>
</comment>
<evidence type="ECO:0000313" key="4">
    <source>
        <dbReference type="EMBL" id="KAK5118875.1"/>
    </source>
</evidence>
<dbReference type="GO" id="GO:0016616">
    <property type="term" value="F:oxidoreductase activity, acting on the CH-OH group of donors, NAD or NADP as acceptor"/>
    <property type="evidence" value="ECO:0007669"/>
    <property type="project" value="TreeGrafter"/>
</dbReference>
<protein>
    <recommendedName>
        <fullName evidence="6">15-hydroxyprostaglandin dehydrogenase</fullName>
    </recommendedName>
</protein>
<keyword evidence="3" id="KW-0560">Oxidoreductase</keyword>
<organism evidence="4 5">
    <name type="scientific">Meristemomyces frigidus</name>
    <dbReference type="NCBI Taxonomy" id="1508187"/>
    <lineage>
        <taxon>Eukaryota</taxon>
        <taxon>Fungi</taxon>
        <taxon>Dikarya</taxon>
        <taxon>Ascomycota</taxon>
        <taxon>Pezizomycotina</taxon>
        <taxon>Dothideomycetes</taxon>
        <taxon>Dothideomycetidae</taxon>
        <taxon>Mycosphaerellales</taxon>
        <taxon>Teratosphaeriaceae</taxon>
        <taxon>Meristemomyces</taxon>
    </lineage>
</organism>
<dbReference type="Proteomes" id="UP001310890">
    <property type="component" value="Unassembled WGS sequence"/>
</dbReference>
<dbReference type="InterPro" id="IPR020904">
    <property type="entry name" value="Sc_DH/Rdtase_CS"/>
</dbReference>
<dbReference type="SUPFAM" id="SSF51735">
    <property type="entry name" value="NAD(P)-binding Rossmann-fold domains"/>
    <property type="match status" value="1"/>
</dbReference>
<evidence type="ECO:0008006" key="6">
    <source>
        <dbReference type="Google" id="ProtNLM"/>
    </source>
</evidence>
<dbReference type="PANTHER" id="PTHR44229:SF4">
    <property type="entry name" value="15-HYDROXYPROSTAGLANDIN DEHYDROGENASE [NAD(+)]"/>
    <property type="match status" value="1"/>
</dbReference>
<dbReference type="PRINTS" id="PR00081">
    <property type="entry name" value="GDHRDH"/>
</dbReference>